<sequence>PSSTTPATTAAAAAAAATEAVPRLRPAFNTLQQHYSPARNLAPKPLTSTYLAPPTPSKLPANIALSSETAKVQAELLQLHLLHRDADVVAASWHASARERLGRRFAELAEADAKVAAEEAAVQQARDLAALRSWGGAAAAAAAGGRGKGLEDRIQVLDGVLSGLWSVGGPGGRHARAVRRFEKWFDHLTAAMEARCQAGGLGALMASGEVAFIGELDPAWRDEVSSLSRKLDSWRTQLSQLEDGIPDDGEGKGEGDDQPQSSLARILAGCRGMVCGMLAELNVMEHIEREAIAEEAAWVRRMNRDEDGLDENSTPRAGAIW</sequence>
<feature type="non-terminal residue" evidence="2">
    <location>
        <position position="321"/>
    </location>
</feature>
<evidence type="ECO:0000313" key="3">
    <source>
        <dbReference type="Proteomes" id="UP000803844"/>
    </source>
</evidence>
<accession>A0A9P4YB96</accession>
<proteinExistence type="predicted"/>
<evidence type="ECO:0000256" key="1">
    <source>
        <dbReference type="SAM" id="MobiDB-lite"/>
    </source>
</evidence>
<reference evidence="2" key="1">
    <citation type="journal article" date="2020" name="Phytopathology">
        <title>Genome sequence of the chestnut blight fungus Cryphonectria parasitica EP155: A fundamental resource for an archetypical invasive plant pathogen.</title>
        <authorList>
            <person name="Crouch J.A."/>
            <person name="Dawe A."/>
            <person name="Aerts A."/>
            <person name="Barry K."/>
            <person name="Churchill A.C.L."/>
            <person name="Grimwood J."/>
            <person name="Hillman B."/>
            <person name="Milgroom M.G."/>
            <person name="Pangilinan J."/>
            <person name="Smith M."/>
            <person name="Salamov A."/>
            <person name="Schmutz J."/>
            <person name="Yadav J."/>
            <person name="Grigoriev I.V."/>
            <person name="Nuss D."/>
        </authorList>
    </citation>
    <scope>NUCLEOTIDE SEQUENCE</scope>
    <source>
        <strain evidence="2">EP155</strain>
    </source>
</reference>
<dbReference type="GeneID" id="63832708"/>
<comment type="caution">
    <text evidence="2">The sequence shown here is derived from an EMBL/GenBank/DDBJ whole genome shotgun (WGS) entry which is preliminary data.</text>
</comment>
<dbReference type="OrthoDB" id="5429993at2759"/>
<evidence type="ECO:0000313" key="2">
    <source>
        <dbReference type="EMBL" id="KAF3769871.1"/>
    </source>
</evidence>
<organism evidence="2 3">
    <name type="scientific">Cryphonectria parasitica (strain ATCC 38755 / EP155)</name>
    <dbReference type="NCBI Taxonomy" id="660469"/>
    <lineage>
        <taxon>Eukaryota</taxon>
        <taxon>Fungi</taxon>
        <taxon>Dikarya</taxon>
        <taxon>Ascomycota</taxon>
        <taxon>Pezizomycotina</taxon>
        <taxon>Sordariomycetes</taxon>
        <taxon>Sordariomycetidae</taxon>
        <taxon>Diaporthales</taxon>
        <taxon>Cryphonectriaceae</taxon>
        <taxon>Cryphonectria-Endothia species complex</taxon>
        <taxon>Cryphonectria</taxon>
    </lineage>
</organism>
<dbReference type="EMBL" id="MU032344">
    <property type="protein sequence ID" value="KAF3769871.1"/>
    <property type="molecule type" value="Genomic_DNA"/>
</dbReference>
<gene>
    <name evidence="2" type="ORF">M406DRAFT_220945</name>
</gene>
<feature type="non-terminal residue" evidence="2">
    <location>
        <position position="1"/>
    </location>
</feature>
<dbReference type="Proteomes" id="UP000803844">
    <property type="component" value="Unassembled WGS sequence"/>
</dbReference>
<keyword evidence="3" id="KW-1185">Reference proteome</keyword>
<name>A0A9P4YB96_CRYP1</name>
<feature type="region of interest" description="Disordered" evidence="1">
    <location>
        <begin position="241"/>
        <end position="260"/>
    </location>
</feature>
<dbReference type="AlphaFoldDB" id="A0A9P4YB96"/>
<dbReference type="RefSeq" id="XP_040780832.1">
    <property type="nucleotide sequence ID" value="XM_040915579.1"/>
</dbReference>
<protein>
    <submittedName>
        <fullName evidence="2">Uncharacterized protein</fullName>
    </submittedName>
</protein>